<sequence length="139" mass="15978">MLQFSQLRLFQGIRISLIKKFENKLKIHSKCVNGLDALKLAQKSGKIPFNANFQDEQESISDIFYTVQADHLTITFPVRNYAPQNNKIKFLELTGSSYEGTRFDGLTPLLSLSVGSKIHMKLHHRWLGDTEYSRIVHIN</sequence>
<dbReference type="EMBL" id="BSXS01015337">
    <property type="protein sequence ID" value="GMF06617.1"/>
    <property type="molecule type" value="Genomic_DNA"/>
</dbReference>
<keyword evidence="2" id="KW-1185">Reference proteome</keyword>
<comment type="caution">
    <text evidence="1">The sequence shown here is derived from an EMBL/GenBank/DDBJ whole genome shotgun (WGS) entry which is preliminary data.</text>
</comment>
<organism evidence="1 2">
    <name type="scientific">Ambrosiozyma monospora</name>
    <name type="common">Yeast</name>
    <name type="synonym">Endomycopsis monosporus</name>
    <dbReference type="NCBI Taxonomy" id="43982"/>
    <lineage>
        <taxon>Eukaryota</taxon>
        <taxon>Fungi</taxon>
        <taxon>Dikarya</taxon>
        <taxon>Ascomycota</taxon>
        <taxon>Saccharomycotina</taxon>
        <taxon>Pichiomycetes</taxon>
        <taxon>Pichiales</taxon>
        <taxon>Pichiaceae</taxon>
        <taxon>Ambrosiozyma</taxon>
    </lineage>
</organism>
<name>A0ACB5UBR1_AMBMO</name>
<dbReference type="Proteomes" id="UP001165064">
    <property type="component" value="Unassembled WGS sequence"/>
</dbReference>
<evidence type="ECO:0000313" key="1">
    <source>
        <dbReference type="EMBL" id="GMF06617.1"/>
    </source>
</evidence>
<protein>
    <submittedName>
        <fullName evidence="1">Unnamed protein product</fullName>
    </submittedName>
</protein>
<proteinExistence type="predicted"/>
<gene>
    <name evidence="1" type="ORF">Amon02_001274300</name>
</gene>
<evidence type="ECO:0000313" key="2">
    <source>
        <dbReference type="Proteomes" id="UP001165064"/>
    </source>
</evidence>
<reference evidence="1" key="1">
    <citation type="submission" date="2023-04" db="EMBL/GenBank/DDBJ databases">
        <title>Ambrosiozyma monospora NBRC 10751.</title>
        <authorList>
            <person name="Ichikawa N."/>
            <person name="Sato H."/>
            <person name="Tonouchi N."/>
        </authorList>
    </citation>
    <scope>NUCLEOTIDE SEQUENCE</scope>
    <source>
        <strain evidence="1">NBRC 10751</strain>
    </source>
</reference>
<accession>A0ACB5UBR1</accession>